<keyword evidence="8 11" id="KW-0812">Transmembrane</keyword>
<dbReference type="Gene3D" id="1.20.120.1780">
    <property type="entry name" value="UbiA prenyltransferase"/>
    <property type="match status" value="1"/>
</dbReference>
<feature type="transmembrane region" description="Helical" evidence="11">
    <location>
        <begin position="237"/>
        <end position="254"/>
    </location>
</feature>
<dbReference type="InterPro" id="IPR044878">
    <property type="entry name" value="UbiA_sf"/>
</dbReference>
<comment type="pathway">
    <text evidence="11">Cofactor biosynthesis; ubiquinone biosynthesis.</text>
</comment>
<dbReference type="InterPro" id="IPR030470">
    <property type="entry name" value="UbiA_prenylTrfase_CS"/>
</dbReference>
<evidence type="ECO:0000256" key="10">
    <source>
        <dbReference type="ARBA" id="ARBA00023136"/>
    </source>
</evidence>
<keyword evidence="9 11" id="KW-1133">Transmembrane helix</keyword>
<feature type="transmembrane region" description="Helical" evidence="11">
    <location>
        <begin position="21"/>
        <end position="40"/>
    </location>
</feature>
<evidence type="ECO:0000256" key="8">
    <source>
        <dbReference type="ARBA" id="ARBA00022692"/>
    </source>
</evidence>
<comment type="subcellular location">
    <subcellularLocation>
        <location evidence="11">Cell inner membrane</location>
        <topology evidence="11">Multi-pass membrane protein</topology>
    </subcellularLocation>
    <subcellularLocation>
        <location evidence="2">Membrane</location>
        <topology evidence="2">Multi-pass membrane protein</topology>
    </subcellularLocation>
</comment>
<dbReference type="PANTHER" id="PTHR11048:SF28">
    <property type="entry name" value="4-HYDROXYBENZOATE POLYPRENYLTRANSFERASE, MITOCHONDRIAL"/>
    <property type="match status" value="1"/>
</dbReference>
<keyword evidence="5 11" id="KW-0997">Cell inner membrane</keyword>
<feature type="transmembrane region" description="Helical" evidence="11">
    <location>
        <begin position="144"/>
        <end position="162"/>
    </location>
</feature>
<dbReference type="InterPro" id="IPR000537">
    <property type="entry name" value="UbiA_prenyltransferase"/>
</dbReference>
<keyword evidence="6 11" id="KW-0808">Transferase</keyword>
<dbReference type="Gene3D" id="1.10.357.140">
    <property type="entry name" value="UbiA prenyltransferase"/>
    <property type="match status" value="1"/>
</dbReference>
<dbReference type="Pfam" id="PF01040">
    <property type="entry name" value="UbiA"/>
    <property type="match status" value="1"/>
</dbReference>
<dbReference type="PANTHER" id="PTHR11048">
    <property type="entry name" value="PRENYLTRANSFERASES"/>
    <property type="match status" value="1"/>
</dbReference>
<sequence length="290" mass="32153">MSLAVVRDRYENYRQLMRWDKPIGTLLLLWPTLWSLWIAANGRPHLSIVAIFCLGTFLMRSAGCVINDYADRDFDAHVARTSQRPFARRAVSEKEALLLTAILVALSFLVVLPLNTLTKLLSVPALLVAASYPFTKRFFPMPQAYLGIAFSFGIPMGFAAETSAVPTLAWLLLLANLFWVVAYDTAYAIADKPDDLRIGIKTAAITLGDYDVACVMVCHAIFLAMMCGIGAHLGLAWPYYLSLAAAAALMALQYRDIKDRDRAKCFRVFLENNRVGAVVFVGVALSYWLG</sequence>
<keyword evidence="10 11" id="KW-0472">Membrane</keyword>
<name>A0ABV0H3U9_9NEIS</name>
<comment type="catalytic activity">
    <reaction evidence="11">
        <text>all-trans-octaprenyl diphosphate + 4-hydroxybenzoate = 4-hydroxy-3-(all-trans-octaprenyl)benzoate + diphosphate</text>
        <dbReference type="Rhea" id="RHEA:27782"/>
        <dbReference type="ChEBI" id="CHEBI:1617"/>
        <dbReference type="ChEBI" id="CHEBI:17879"/>
        <dbReference type="ChEBI" id="CHEBI:33019"/>
        <dbReference type="ChEBI" id="CHEBI:57711"/>
        <dbReference type="EC" id="2.5.1.39"/>
    </reaction>
</comment>
<evidence type="ECO:0000256" key="7">
    <source>
        <dbReference type="ARBA" id="ARBA00022688"/>
    </source>
</evidence>
<dbReference type="CDD" id="cd13959">
    <property type="entry name" value="PT_UbiA_COQ2"/>
    <property type="match status" value="1"/>
</dbReference>
<evidence type="ECO:0000256" key="5">
    <source>
        <dbReference type="ARBA" id="ARBA00022519"/>
    </source>
</evidence>
<dbReference type="NCBIfam" id="TIGR01474">
    <property type="entry name" value="ubiA_proteo"/>
    <property type="match status" value="1"/>
</dbReference>
<protein>
    <recommendedName>
        <fullName evidence="11 12">4-hydroxybenzoate octaprenyltransferase</fullName>
        <ecNumber evidence="11 12">2.5.1.39</ecNumber>
    </recommendedName>
    <alternativeName>
        <fullName evidence="11">4-HB polyprenyltransferase</fullName>
    </alternativeName>
</protein>
<comment type="cofactor">
    <cofactor evidence="1 11">
        <name>Mg(2+)</name>
        <dbReference type="ChEBI" id="CHEBI:18420"/>
    </cofactor>
</comment>
<dbReference type="InterPro" id="IPR039653">
    <property type="entry name" value="Prenyltransferase"/>
</dbReference>
<feature type="transmembrane region" description="Helical" evidence="11">
    <location>
        <begin position="266"/>
        <end position="289"/>
    </location>
</feature>
<dbReference type="EC" id="2.5.1.39" evidence="11 12"/>
<organism evidence="13 14">
    <name type="scientific">Chromobacterium piscinae</name>
    <dbReference type="NCBI Taxonomy" id="686831"/>
    <lineage>
        <taxon>Bacteria</taxon>
        <taxon>Pseudomonadati</taxon>
        <taxon>Pseudomonadota</taxon>
        <taxon>Betaproteobacteria</taxon>
        <taxon>Neisseriales</taxon>
        <taxon>Chromobacteriaceae</taxon>
        <taxon>Chromobacterium</taxon>
    </lineage>
</organism>
<evidence type="ECO:0000256" key="3">
    <source>
        <dbReference type="ARBA" id="ARBA00005985"/>
    </source>
</evidence>
<accession>A0ABV0H3U9</accession>
<evidence type="ECO:0000256" key="12">
    <source>
        <dbReference type="NCBIfam" id="TIGR01474"/>
    </source>
</evidence>
<feature type="transmembrane region" description="Helical" evidence="11">
    <location>
        <begin position="96"/>
        <end position="114"/>
    </location>
</feature>
<reference evidence="13 14" key="1">
    <citation type="submission" date="2024-05" db="EMBL/GenBank/DDBJ databases">
        <authorList>
            <person name="De Oliveira J.P."/>
            <person name="Noriler S.A."/>
            <person name="De Oliveira A.G."/>
            <person name="Sipoli D.S."/>
        </authorList>
    </citation>
    <scope>NUCLEOTIDE SEQUENCE [LARGE SCALE GENOMIC DNA]</scope>
    <source>
        <strain evidence="13 14">LABIM186</strain>
    </source>
</reference>
<feature type="transmembrane region" description="Helical" evidence="11">
    <location>
        <begin position="46"/>
        <end position="66"/>
    </location>
</feature>
<evidence type="ECO:0000256" key="11">
    <source>
        <dbReference type="HAMAP-Rule" id="MF_01635"/>
    </source>
</evidence>
<keyword evidence="4 11" id="KW-1003">Cell membrane</keyword>
<keyword evidence="11" id="KW-0460">Magnesium</keyword>
<evidence type="ECO:0000313" key="14">
    <source>
        <dbReference type="Proteomes" id="UP001438292"/>
    </source>
</evidence>
<evidence type="ECO:0000256" key="9">
    <source>
        <dbReference type="ARBA" id="ARBA00022989"/>
    </source>
</evidence>
<proteinExistence type="inferred from homology"/>
<evidence type="ECO:0000256" key="2">
    <source>
        <dbReference type="ARBA" id="ARBA00004141"/>
    </source>
</evidence>
<dbReference type="HAMAP" id="MF_01635">
    <property type="entry name" value="UbiA"/>
    <property type="match status" value="1"/>
</dbReference>
<feature type="transmembrane region" description="Helical" evidence="11">
    <location>
        <begin position="168"/>
        <end position="189"/>
    </location>
</feature>
<keyword evidence="14" id="KW-1185">Reference proteome</keyword>
<evidence type="ECO:0000256" key="6">
    <source>
        <dbReference type="ARBA" id="ARBA00022679"/>
    </source>
</evidence>
<evidence type="ECO:0000256" key="1">
    <source>
        <dbReference type="ARBA" id="ARBA00001946"/>
    </source>
</evidence>
<dbReference type="EMBL" id="JBDQQU010000008">
    <property type="protein sequence ID" value="MEO3954571.1"/>
    <property type="molecule type" value="Genomic_DNA"/>
</dbReference>
<evidence type="ECO:0000313" key="13">
    <source>
        <dbReference type="EMBL" id="MEO3954571.1"/>
    </source>
</evidence>
<comment type="similarity">
    <text evidence="3 11">Belongs to the UbiA prenyltransferase family.</text>
</comment>
<evidence type="ECO:0000256" key="4">
    <source>
        <dbReference type="ARBA" id="ARBA00022475"/>
    </source>
</evidence>
<gene>
    <name evidence="11 13" type="primary">ubiA</name>
    <name evidence="13" type="ORF">ABH309_08925</name>
</gene>
<dbReference type="PROSITE" id="PS00943">
    <property type="entry name" value="UBIA"/>
    <property type="match status" value="1"/>
</dbReference>
<comment type="caution">
    <text evidence="13">The sequence shown here is derived from an EMBL/GenBank/DDBJ whole genome shotgun (WGS) entry which is preliminary data.</text>
</comment>
<dbReference type="InterPro" id="IPR006370">
    <property type="entry name" value="HB_polyprenyltransferase-like"/>
</dbReference>
<dbReference type="Proteomes" id="UP001438292">
    <property type="component" value="Unassembled WGS sequence"/>
</dbReference>
<keyword evidence="7 11" id="KW-0831">Ubiquinone biosynthesis</keyword>
<comment type="function">
    <text evidence="11">Catalyzes the prenylation of para-hydroxybenzoate (PHB) with an all-trans polyprenyl group. Mediates the second step in the final reaction sequence of ubiquinone-8 (UQ-8) biosynthesis, which is the condensation of the polyisoprenoid side chain with PHB, generating the first membrane-bound Q intermediate 3-octaprenyl-4-hydroxybenzoate.</text>
</comment>
<dbReference type="GO" id="GO:0008412">
    <property type="term" value="F:4-hydroxybenzoate polyprenyltransferase activity"/>
    <property type="evidence" value="ECO:0007669"/>
    <property type="project" value="UniProtKB-EC"/>
</dbReference>